<keyword evidence="1" id="KW-0812">Transmembrane</keyword>
<proteinExistence type="predicted"/>
<keyword evidence="1" id="KW-0472">Membrane</keyword>
<feature type="transmembrane region" description="Helical" evidence="1">
    <location>
        <begin position="7"/>
        <end position="25"/>
    </location>
</feature>
<dbReference type="RefSeq" id="WP_150898812.1">
    <property type="nucleotide sequence ID" value="NZ_WAAU01000008.1"/>
</dbReference>
<keyword evidence="3" id="KW-1185">Reference proteome</keyword>
<sequence>MKKFLKIFGAIILLLIIGLTIFYYVNNEGLPEGKSNKEADVLANKMLKSLNYEAYKNTRFLEWSFRGKHFYKWDKQNNIVEVSWDNNRVVLHTKNQANSSVFIDNKQVDAPKTLKKAIDYFNNDSFWLVAPYKVFEDGIERKIVQHENKDALMITYTTGGSTPGDSYLWILDDNHKPIAYKMWVSIIPTGGMEASWNDWITTQSGAILPTKHELSIGTLDMGDVKGYN</sequence>
<dbReference type="Proteomes" id="UP000467305">
    <property type="component" value="Unassembled WGS sequence"/>
</dbReference>
<comment type="caution">
    <text evidence="2">The sequence shown here is derived from an EMBL/GenBank/DDBJ whole genome shotgun (WGS) entry which is preliminary data.</text>
</comment>
<reference evidence="2 3" key="1">
    <citation type="submission" date="2019-09" db="EMBL/GenBank/DDBJ databases">
        <authorList>
            <person name="Cao W.R."/>
        </authorList>
    </citation>
    <scope>NUCLEOTIDE SEQUENCE [LARGE SCALE GENOMIC DNA]</scope>
    <source>
        <strain evidence="3">a4</strain>
    </source>
</reference>
<dbReference type="OrthoDB" id="933657at2"/>
<protein>
    <submittedName>
        <fullName evidence="2">Uncharacterized protein</fullName>
    </submittedName>
</protein>
<keyword evidence="1" id="KW-1133">Transmembrane helix</keyword>
<name>A0A7J5APL0_9FLAO</name>
<gene>
    <name evidence="2" type="ORF">F7018_04445</name>
</gene>
<accession>A0A7J5APL0</accession>
<evidence type="ECO:0000313" key="3">
    <source>
        <dbReference type="Proteomes" id="UP000467305"/>
    </source>
</evidence>
<organism evidence="2 3">
    <name type="scientific">Tenacibaculum aiptasiae</name>
    <dbReference type="NCBI Taxonomy" id="426481"/>
    <lineage>
        <taxon>Bacteria</taxon>
        <taxon>Pseudomonadati</taxon>
        <taxon>Bacteroidota</taxon>
        <taxon>Flavobacteriia</taxon>
        <taxon>Flavobacteriales</taxon>
        <taxon>Flavobacteriaceae</taxon>
        <taxon>Tenacibaculum</taxon>
    </lineage>
</organism>
<evidence type="ECO:0000256" key="1">
    <source>
        <dbReference type="SAM" id="Phobius"/>
    </source>
</evidence>
<dbReference type="EMBL" id="WAAU01000008">
    <property type="protein sequence ID" value="KAB1159566.1"/>
    <property type="molecule type" value="Genomic_DNA"/>
</dbReference>
<evidence type="ECO:0000313" key="2">
    <source>
        <dbReference type="EMBL" id="KAB1159566.1"/>
    </source>
</evidence>
<dbReference type="AlphaFoldDB" id="A0A7J5APL0"/>